<accession>A0A9D1XL27</accession>
<sequence>MDSNIKVSVIIPIYNGESYINRVLSSFFRYPMKNLEIILVNDGSTDNTKEICNEIVMREENISVVHKNNGGLSTARNAGLKIAKGKYISFLDVDDYMDIGAYEKIIDIIDKFAPDIIDFGWKYIDRRGEISKNICKIKKNVLVDRNYILNDILPPLLNLTANKDKFIYDFVWNKIFKMSIIKENNIIFDESRRTWEDRVFLVEYLKYANSYFSMDVCLYNYVDVPNSLSRRYDMHFFDIILDNYKKYVALFENFYDFDTLYANNYWSNSIENMILRSLGEKESKREIRYNIINTLKNPIVNHWFLERQTSGISSITTFFVIKNKPYFAYYIYKLLFLIEQVKMIASIVKNRIKSFVS</sequence>
<reference evidence="4" key="1">
    <citation type="journal article" date="2021" name="PeerJ">
        <title>Extensive microbial diversity within the chicken gut microbiome revealed by metagenomics and culture.</title>
        <authorList>
            <person name="Gilroy R."/>
            <person name="Ravi A."/>
            <person name="Getino M."/>
            <person name="Pursley I."/>
            <person name="Horton D.L."/>
            <person name="Alikhan N.F."/>
            <person name="Baker D."/>
            <person name="Gharbi K."/>
            <person name="Hall N."/>
            <person name="Watson M."/>
            <person name="Adriaenssens E.M."/>
            <person name="Foster-Nyarko E."/>
            <person name="Jarju S."/>
            <person name="Secka A."/>
            <person name="Antonio M."/>
            <person name="Oren A."/>
            <person name="Chaudhuri R.R."/>
            <person name="La Ragione R."/>
            <person name="Hildebrand F."/>
            <person name="Pallen M.J."/>
        </authorList>
    </citation>
    <scope>NUCLEOTIDE SEQUENCE</scope>
    <source>
        <strain evidence="4">ChiGjej1B1-14440</strain>
    </source>
</reference>
<dbReference type="PANTHER" id="PTHR22916:SF51">
    <property type="entry name" value="GLYCOSYLTRANSFERASE EPSH-RELATED"/>
    <property type="match status" value="1"/>
</dbReference>
<evidence type="ECO:0000313" key="5">
    <source>
        <dbReference type="Proteomes" id="UP000886724"/>
    </source>
</evidence>
<feature type="domain" description="Glycosyltransferase 2-like" evidence="3">
    <location>
        <begin position="8"/>
        <end position="125"/>
    </location>
</feature>
<dbReference type="InterPro" id="IPR001173">
    <property type="entry name" value="Glyco_trans_2-like"/>
</dbReference>
<keyword evidence="2 4" id="KW-0808">Transferase</keyword>
<dbReference type="CDD" id="cd00761">
    <property type="entry name" value="Glyco_tranf_GTA_type"/>
    <property type="match status" value="1"/>
</dbReference>
<dbReference type="Pfam" id="PF00535">
    <property type="entry name" value="Glycos_transf_2"/>
    <property type="match status" value="1"/>
</dbReference>
<protein>
    <submittedName>
        <fullName evidence="4">Glycosyltransferase</fullName>
        <ecNumber evidence="4">2.4.-.-</ecNumber>
    </submittedName>
</protein>
<proteinExistence type="predicted"/>
<dbReference type="SUPFAM" id="SSF53448">
    <property type="entry name" value="Nucleotide-diphospho-sugar transferases"/>
    <property type="match status" value="1"/>
</dbReference>
<name>A0A9D1XL27_9FIRM</name>
<dbReference type="GO" id="GO:0016757">
    <property type="term" value="F:glycosyltransferase activity"/>
    <property type="evidence" value="ECO:0007669"/>
    <property type="project" value="UniProtKB-KW"/>
</dbReference>
<keyword evidence="1 4" id="KW-0328">Glycosyltransferase</keyword>
<evidence type="ECO:0000256" key="1">
    <source>
        <dbReference type="ARBA" id="ARBA00022676"/>
    </source>
</evidence>
<dbReference type="AlphaFoldDB" id="A0A9D1XL27"/>
<evidence type="ECO:0000259" key="3">
    <source>
        <dbReference type="Pfam" id="PF00535"/>
    </source>
</evidence>
<organism evidence="4 5">
    <name type="scientific">Candidatus Erysipelatoclostridium merdavium</name>
    <dbReference type="NCBI Taxonomy" id="2838566"/>
    <lineage>
        <taxon>Bacteria</taxon>
        <taxon>Bacillati</taxon>
        <taxon>Bacillota</taxon>
        <taxon>Erysipelotrichia</taxon>
        <taxon>Erysipelotrichales</taxon>
        <taxon>Erysipelotrichales incertae sedis</taxon>
    </lineage>
</organism>
<dbReference type="EC" id="2.4.-.-" evidence="4"/>
<gene>
    <name evidence="4" type="ORF">H9980_05540</name>
</gene>
<dbReference type="PANTHER" id="PTHR22916">
    <property type="entry name" value="GLYCOSYLTRANSFERASE"/>
    <property type="match status" value="1"/>
</dbReference>
<dbReference type="Proteomes" id="UP000886724">
    <property type="component" value="Unassembled WGS sequence"/>
</dbReference>
<dbReference type="Gene3D" id="3.90.550.10">
    <property type="entry name" value="Spore Coat Polysaccharide Biosynthesis Protein SpsA, Chain A"/>
    <property type="match status" value="1"/>
</dbReference>
<reference evidence="4" key="2">
    <citation type="submission" date="2021-04" db="EMBL/GenBank/DDBJ databases">
        <authorList>
            <person name="Gilroy R."/>
        </authorList>
    </citation>
    <scope>NUCLEOTIDE SEQUENCE</scope>
    <source>
        <strain evidence="4">ChiGjej1B1-14440</strain>
    </source>
</reference>
<evidence type="ECO:0000313" key="4">
    <source>
        <dbReference type="EMBL" id="HIX81422.1"/>
    </source>
</evidence>
<comment type="caution">
    <text evidence="4">The sequence shown here is derived from an EMBL/GenBank/DDBJ whole genome shotgun (WGS) entry which is preliminary data.</text>
</comment>
<evidence type="ECO:0000256" key="2">
    <source>
        <dbReference type="ARBA" id="ARBA00022679"/>
    </source>
</evidence>
<dbReference type="EMBL" id="DXET01000125">
    <property type="protein sequence ID" value="HIX81422.1"/>
    <property type="molecule type" value="Genomic_DNA"/>
</dbReference>
<dbReference type="InterPro" id="IPR029044">
    <property type="entry name" value="Nucleotide-diphossugar_trans"/>
</dbReference>